<evidence type="ECO:0000313" key="2">
    <source>
        <dbReference type="EMBL" id="MDT0260797.1"/>
    </source>
</evidence>
<gene>
    <name evidence="2" type="ORF">RM423_05245</name>
</gene>
<sequence>MKSAELWLWQGGGPVLLTVGGSGDAPVARFSCELTVGGQYLVRPDEWQQAEPATDRAVLVACVVSPGFVFDDFSLAEPAEVR</sequence>
<keyword evidence="3" id="KW-1185">Reference proteome</keyword>
<dbReference type="RefSeq" id="WP_311421954.1">
    <property type="nucleotide sequence ID" value="NZ_JAVREH010000005.1"/>
</dbReference>
<evidence type="ECO:0000313" key="3">
    <source>
        <dbReference type="Proteomes" id="UP001183176"/>
    </source>
</evidence>
<dbReference type="SUPFAM" id="SSF51182">
    <property type="entry name" value="RmlC-like cupins"/>
    <property type="match status" value="1"/>
</dbReference>
<evidence type="ECO:0000259" key="1">
    <source>
        <dbReference type="Pfam" id="PF06172"/>
    </source>
</evidence>
<protein>
    <submittedName>
        <fullName evidence="2">Cupin domain-containing protein</fullName>
    </submittedName>
</protein>
<dbReference type="InterPro" id="IPR014710">
    <property type="entry name" value="RmlC-like_jellyroll"/>
</dbReference>
<dbReference type="Proteomes" id="UP001183176">
    <property type="component" value="Unassembled WGS sequence"/>
</dbReference>
<dbReference type="Pfam" id="PF06172">
    <property type="entry name" value="Cupin_5"/>
    <property type="match status" value="1"/>
</dbReference>
<feature type="domain" description="DUF985" evidence="1">
    <location>
        <begin position="2"/>
        <end position="76"/>
    </location>
</feature>
<proteinExistence type="predicted"/>
<dbReference type="EMBL" id="JAVREH010000005">
    <property type="protein sequence ID" value="MDT0260797.1"/>
    <property type="molecule type" value="Genomic_DNA"/>
</dbReference>
<dbReference type="InterPro" id="IPR009327">
    <property type="entry name" value="Cupin_DUF985"/>
</dbReference>
<dbReference type="Gene3D" id="2.60.120.10">
    <property type="entry name" value="Jelly Rolls"/>
    <property type="match status" value="1"/>
</dbReference>
<reference evidence="3" key="1">
    <citation type="submission" date="2023-07" db="EMBL/GenBank/DDBJ databases">
        <title>30 novel species of actinomycetes from the DSMZ collection.</title>
        <authorList>
            <person name="Nouioui I."/>
        </authorList>
    </citation>
    <scope>NUCLEOTIDE SEQUENCE [LARGE SCALE GENOMIC DNA]</scope>
    <source>
        <strain evidence="3">DSM 44399</strain>
    </source>
</reference>
<name>A0ABU2J733_9ACTN</name>
<dbReference type="InterPro" id="IPR011051">
    <property type="entry name" value="RmlC_Cupin_sf"/>
</dbReference>
<comment type="caution">
    <text evidence="2">The sequence shown here is derived from an EMBL/GenBank/DDBJ whole genome shotgun (WGS) entry which is preliminary data.</text>
</comment>
<organism evidence="2 3">
    <name type="scientific">Jatrophihabitans lederbergiae</name>
    <dbReference type="NCBI Taxonomy" id="3075547"/>
    <lineage>
        <taxon>Bacteria</taxon>
        <taxon>Bacillati</taxon>
        <taxon>Actinomycetota</taxon>
        <taxon>Actinomycetes</taxon>
        <taxon>Jatrophihabitantales</taxon>
        <taxon>Jatrophihabitantaceae</taxon>
        <taxon>Jatrophihabitans</taxon>
    </lineage>
</organism>
<accession>A0ABU2J733</accession>